<dbReference type="Gene3D" id="1.10.357.10">
    <property type="entry name" value="Tetracycline Repressor, domain 2"/>
    <property type="match status" value="1"/>
</dbReference>
<evidence type="ECO:0000259" key="5">
    <source>
        <dbReference type="PROSITE" id="PS50977"/>
    </source>
</evidence>
<keyword evidence="3" id="KW-0804">Transcription</keyword>
<proteinExistence type="predicted"/>
<dbReference type="Pfam" id="PF16925">
    <property type="entry name" value="TetR_C_13"/>
    <property type="match status" value="1"/>
</dbReference>
<reference evidence="6 7" key="1">
    <citation type="submission" date="2016-10" db="EMBL/GenBank/DDBJ databases">
        <authorList>
            <person name="de Groot N.N."/>
        </authorList>
    </citation>
    <scope>NUCLEOTIDE SEQUENCE [LARGE SCALE GENOMIC DNA]</scope>
    <source>
        <strain evidence="6 7">CGMCC 4.2022</strain>
    </source>
</reference>
<dbReference type="PRINTS" id="PR00455">
    <property type="entry name" value="HTHTETR"/>
</dbReference>
<dbReference type="GO" id="GO:0003677">
    <property type="term" value="F:DNA binding"/>
    <property type="evidence" value="ECO:0007669"/>
    <property type="project" value="UniProtKB-UniRule"/>
</dbReference>
<keyword evidence="2 4" id="KW-0238">DNA-binding</keyword>
<gene>
    <name evidence="6" type="ORF">SAMN05216259_101653</name>
</gene>
<evidence type="ECO:0000313" key="7">
    <source>
        <dbReference type="Proteomes" id="UP000199341"/>
    </source>
</evidence>
<dbReference type="SUPFAM" id="SSF48498">
    <property type="entry name" value="Tetracyclin repressor-like, C-terminal domain"/>
    <property type="match status" value="1"/>
</dbReference>
<evidence type="ECO:0000256" key="3">
    <source>
        <dbReference type="ARBA" id="ARBA00023163"/>
    </source>
</evidence>
<dbReference type="Proteomes" id="UP000199341">
    <property type="component" value="Unassembled WGS sequence"/>
</dbReference>
<keyword evidence="1" id="KW-0805">Transcription regulation</keyword>
<dbReference type="SUPFAM" id="SSF46689">
    <property type="entry name" value="Homeodomain-like"/>
    <property type="match status" value="1"/>
</dbReference>
<dbReference type="AlphaFoldDB" id="A0A1G9WIM9"/>
<dbReference type="Pfam" id="PF00440">
    <property type="entry name" value="TetR_N"/>
    <property type="match status" value="1"/>
</dbReference>
<dbReference type="PANTHER" id="PTHR47506:SF6">
    <property type="entry name" value="HTH-TYPE TRANSCRIPTIONAL REPRESSOR NEMR"/>
    <property type="match status" value="1"/>
</dbReference>
<dbReference type="STRING" id="310781.SAMN05216259_101653"/>
<keyword evidence="7" id="KW-1185">Reference proteome</keyword>
<evidence type="ECO:0000313" key="6">
    <source>
        <dbReference type="EMBL" id="SDM83895.1"/>
    </source>
</evidence>
<dbReference type="RefSeq" id="WP_093782676.1">
    <property type="nucleotide sequence ID" value="NZ_FNIE01000001.1"/>
</dbReference>
<protein>
    <submittedName>
        <fullName evidence="6">Transcriptional regulator, TetR family</fullName>
    </submittedName>
</protein>
<organism evidence="6 7">
    <name type="scientific">Actinacidiphila guanduensis</name>
    <dbReference type="NCBI Taxonomy" id="310781"/>
    <lineage>
        <taxon>Bacteria</taxon>
        <taxon>Bacillati</taxon>
        <taxon>Actinomycetota</taxon>
        <taxon>Actinomycetes</taxon>
        <taxon>Kitasatosporales</taxon>
        <taxon>Streptomycetaceae</taxon>
        <taxon>Actinacidiphila</taxon>
    </lineage>
</organism>
<accession>A0A1G9WIM9</accession>
<dbReference type="InterPro" id="IPR011075">
    <property type="entry name" value="TetR_C"/>
</dbReference>
<evidence type="ECO:0000256" key="2">
    <source>
        <dbReference type="ARBA" id="ARBA00023125"/>
    </source>
</evidence>
<sequence length="195" mass="21101">MAVTKVETRRSLLNAARRVVVAKGYAAVGINEVLAEAGVPKGSFYHYFDSKDAFGEALMKDYFDDYFATMDGIAGDPHSTAAQRLMRYWQYFYDTQAADDCQGGCLVVKLGAEIADLSEAMRVTTKAGTAAIIDRLEAMIDAGVADGSVTVDDTPRSTAEALYDMWLGASVIAKIHADPAHLDRALAVTRQVLHV</sequence>
<dbReference type="InterPro" id="IPR009057">
    <property type="entry name" value="Homeodomain-like_sf"/>
</dbReference>
<name>A0A1G9WIM9_9ACTN</name>
<dbReference type="InterPro" id="IPR001647">
    <property type="entry name" value="HTH_TetR"/>
</dbReference>
<dbReference type="PANTHER" id="PTHR47506">
    <property type="entry name" value="TRANSCRIPTIONAL REGULATORY PROTEIN"/>
    <property type="match status" value="1"/>
</dbReference>
<dbReference type="OrthoDB" id="4541465at2"/>
<evidence type="ECO:0000256" key="4">
    <source>
        <dbReference type="PROSITE-ProRule" id="PRU00335"/>
    </source>
</evidence>
<feature type="DNA-binding region" description="H-T-H motif" evidence="4">
    <location>
        <begin position="29"/>
        <end position="48"/>
    </location>
</feature>
<dbReference type="EMBL" id="FNIE01000001">
    <property type="protein sequence ID" value="SDM83895.1"/>
    <property type="molecule type" value="Genomic_DNA"/>
</dbReference>
<dbReference type="PROSITE" id="PS50977">
    <property type="entry name" value="HTH_TETR_2"/>
    <property type="match status" value="1"/>
</dbReference>
<evidence type="ECO:0000256" key="1">
    <source>
        <dbReference type="ARBA" id="ARBA00023015"/>
    </source>
</evidence>
<feature type="domain" description="HTH tetR-type" evidence="5">
    <location>
        <begin position="6"/>
        <end position="66"/>
    </location>
</feature>
<dbReference type="InterPro" id="IPR036271">
    <property type="entry name" value="Tet_transcr_reg_TetR-rel_C_sf"/>
</dbReference>